<evidence type="ECO:0000313" key="3">
    <source>
        <dbReference type="Proteomes" id="UP000036681"/>
    </source>
</evidence>
<keyword evidence="2" id="KW-0812">Transmembrane</keyword>
<organism evidence="3 4">
    <name type="scientific">Ascaris lumbricoides</name>
    <name type="common">Giant roundworm</name>
    <dbReference type="NCBI Taxonomy" id="6252"/>
    <lineage>
        <taxon>Eukaryota</taxon>
        <taxon>Metazoa</taxon>
        <taxon>Ecdysozoa</taxon>
        <taxon>Nematoda</taxon>
        <taxon>Chromadorea</taxon>
        <taxon>Rhabditida</taxon>
        <taxon>Spirurina</taxon>
        <taxon>Ascaridomorpha</taxon>
        <taxon>Ascaridoidea</taxon>
        <taxon>Ascarididae</taxon>
        <taxon>Ascaris</taxon>
    </lineage>
</organism>
<feature type="region of interest" description="Disordered" evidence="1">
    <location>
        <begin position="197"/>
        <end position="246"/>
    </location>
</feature>
<feature type="compositionally biased region" description="Polar residues" evidence="1">
    <location>
        <begin position="197"/>
        <end position="216"/>
    </location>
</feature>
<evidence type="ECO:0000313" key="4">
    <source>
        <dbReference type="WBParaSite" id="ALUE_0001831401-mRNA-1"/>
    </source>
</evidence>
<proteinExistence type="predicted"/>
<keyword evidence="3" id="KW-1185">Reference proteome</keyword>
<protein>
    <submittedName>
        <fullName evidence="4">Transmembrane protein</fullName>
    </submittedName>
</protein>
<feature type="compositionally biased region" description="Basic residues" evidence="1">
    <location>
        <begin position="218"/>
        <end position="230"/>
    </location>
</feature>
<accession>A0A0M3IIE9</accession>
<keyword evidence="2" id="KW-0472">Membrane</keyword>
<evidence type="ECO:0000256" key="1">
    <source>
        <dbReference type="SAM" id="MobiDB-lite"/>
    </source>
</evidence>
<dbReference type="WBParaSite" id="ALUE_0001831401-mRNA-1">
    <property type="protein sequence ID" value="ALUE_0001831401-mRNA-1"/>
    <property type="gene ID" value="ALUE_0001831401"/>
</dbReference>
<reference evidence="4" key="1">
    <citation type="submission" date="2016-05" db="UniProtKB">
        <authorList>
            <consortium name="WormBaseParasite"/>
        </authorList>
    </citation>
    <scope>IDENTIFICATION</scope>
</reference>
<dbReference type="Proteomes" id="UP000036681">
    <property type="component" value="Unplaced"/>
</dbReference>
<feature type="transmembrane region" description="Helical" evidence="2">
    <location>
        <begin position="50"/>
        <end position="75"/>
    </location>
</feature>
<name>A0A0M3IIE9_ASCLU</name>
<dbReference type="AlphaFoldDB" id="A0A0M3IIE9"/>
<evidence type="ECO:0000256" key="2">
    <source>
        <dbReference type="SAM" id="Phobius"/>
    </source>
</evidence>
<feature type="region of interest" description="Disordered" evidence="1">
    <location>
        <begin position="1"/>
        <end position="21"/>
    </location>
</feature>
<sequence>MPRSGGGLLMESDDSDVPDLDLPTASLRNKKSLFSNSRPTKDGVVNTRRYIFSVRCALVSLMISLVIAVAFLGFLSMHIMSQIKQLEGLVLLPRQLEILKRDVYRLKTDFDLLRISNMASSSSGSAWNATSFVSERLDVIESEVKAIAKEVKEHMGEPSIMEAINALSASFHLNFVFIVFKTRIDALDDRCSRGCESSFTNDSMTASPSNDVNIPSRSRAKDRVKKKRSKGMSTRDSPIVFTRAKD</sequence>
<keyword evidence="2" id="KW-1133">Transmembrane helix</keyword>